<gene>
    <name evidence="2" type="ORF">OMED0929_LOCUS2840</name>
</gene>
<dbReference type="InterPro" id="IPR010788">
    <property type="entry name" value="VDE_dom"/>
</dbReference>
<dbReference type="InterPro" id="IPR012674">
    <property type="entry name" value="Calycin"/>
</dbReference>
<dbReference type="AlphaFoldDB" id="A0A7S0KG27"/>
<organism evidence="2">
    <name type="scientific">Ostreococcus mediterraneus</name>
    <dbReference type="NCBI Taxonomy" id="1486918"/>
    <lineage>
        <taxon>Eukaryota</taxon>
        <taxon>Viridiplantae</taxon>
        <taxon>Chlorophyta</taxon>
        <taxon>Mamiellophyceae</taxon>
        <taxon>Mamiellales</taxon>
        <taxon>Bathycoccaceae</taxon>
        <taxon>Ostreococcus</taxon>
    </lineage>
</organism>
<accession>A0A7S0KG27</accession>
<dbReference type="InterPro" id="IPR044682">
    <property type="entry name" value="VDE"/>
</dbReference>
<dbReference type="GO" id="GO:0010028">
    <property type="term" value="P:xanthophyll cycle"/>
    <property type="evidence" value="ECO:0007669"/>
    <property type="project" value="InterPro"/>
</dbReference>
<dbReference type="Gene3D" id="2.40.128.20">
    <property type="match status" value="1"/>
</dbReference>
<dbReference type="PANTHER" id="PTHR33970:SF2">
    <property type="entry name" value="OS01G0716400 PROTEIN"/>
    <property type="match status" value="1"/>
</dbReference>
<evidence type="ECO:0000313" key="2">
    <source>
        <dbReference type="EMBL" id="CAD8580507.1"/>
    </source>
</evidence>
<dbReference type="Pfam" id="PF07137">
    <property type="entry name" value="VDE"/>
    <property type="match status" value="1"/>
</dbReference>
<reference evidence="2" key="1">
    <citation type="submission" date="2021-01" db="EMBL/GenBank/DDBJ databases">
        <authorList>
            <person name="Corre E."/>
            <person name="Pelletier E."/>
            <person name="Niang G."/>
            <person name="Scheremetjew M."/>
            <person name="Finn R."/>
            <person name="Kale V."/>
            <person name="Holt S."/>
            <person name="Cochrane G."/>
            <person name="Meng A."/>
            <person name="Brown T."/>
            <person name="Cohen L."/>
        </authorList>
    </citation>
    <scope>NUCLEOTIDE SEQUENCE</scope>
    <source>
        <strain evidence="2">Clade-D-RCC2572</strain>
    </source>
</reference>
<proteinExistence type="predicted"/>
<sequence>MASHARAHAIPCALSRRHRTRASAWRRTAARANSALVPSPDVDDVVTMAPPPDDDVVTRRCALVAFVPYEKDSYLHYPEGIDGARFERAAPSYGEVWEHVARRVAWTDSTLSMEVVSHDASAADMARAAMNADVFVVIGCDDASVAKKIREACVGTPTGVALDSPALAGEDRVCYQPMDGLKAMEAKLIPWSQAARDVRSIDMVKDLFERKNHTDLYFMHLVLASASGIDVAAVDISQDITLGNVWCIGKNCNKQLRACYGNPMCKKSLDCVDACGLNDQVCTYQCIRSYENDEFEKLARCMLHSHNCLGNNAVRPEFPRVSPMQTFRGEPLTHSMAERILQGWFGPKKYSWIAVAGNNDAFDAFPNQYQIWYPGKAKNSFWYNPVFRVNTLDGRTVWRRSDYRCRREDAPGTFTFSFMDNGVTSQEYWRIVDAADDLSWSLYYYSGAAKSAGQAYIGAILATPDGLWPADDQLDRIADSLWRGCGIKIWEMIQVDNSNGEDAPLIPLHEVVLADSLVVSVPGG</sequence>
<name>A0A7S0KG27_9CHLO</name>
<protein>
    <recommendedName>
        <fullName evidence="1">VDE lipocalin domain-containing protein</fullName>
    </recommendedName>
</protein>
<dbReference type="EMBL" id="HBEW01003437">
    <property type="protein sequence ID" value="CAD8580507.1"/>
    <property type="molecule type" value="Transcribed_RNA"/>
</dbReference>
<dbReference type="PANTHER" id="PTHR33970">
    <property type="entry name" value="VIOLAXANTHIN DE-EPOXIDASE, CHLOROPLASTIC-RELATED"/>
    <property type="match status" value="1"/>
</dbReference>
<feature type="domain" description="VDE lipocalin" evidence="1">
    <location>
        <begin position="246"/>
        <end position="497"/>
    </location>
</feature>
<dbReference type="GO" id="GO:0046422">
    <property type="term" value="F:violaxanthin de-epoxidase activity"/>
    <property type="evidence" value="ECO:0007669"/>
    <property type="project" value="InterPro"/>
</dbReference>
<evidence type="ECO:0000259" key="1">
    <source>
        <dbReference type="Pfam" id="PF07137"/>
    </source>
</evidence>